<keyword evidence="1 3" id="KW-0547">Nucleotide-binding</keyword>
<name>A0A8H3X649_GIGMA</name>
<dbReference type="InterPro" id="IPR000719">
    <property type="entry name" value="Prot_kinase_dom"/>
</dbReference>
<dbReference type="Proteomes" id="UP000439903">
    <property type="component" value="Unassembled WGS sequence"/>
</dbReference>
<reference evidence="6 7" key="1">
    <citation type="journal article" date="2019" name="Environ. Microbiol.">
        <title>At the nexus of three kingdoms: the genome of the mycorrhizal fungus Gigaspora margarita provides insights into plant, endobacterial and fungal interactions.</title>
        <authorList>
            <person name="Venice F."/>
            <person name="Ghignone S."/>
            <person name="Salvioli di Fossalunga A."/>
            <person name="Amselem J."/>
            <person name="Novero M."/>
            <person name="Xianan X."/>
            <person name="Sedzielewska Toro K."/>
            <person name="Morin E."/>
            <person name="Lipzen A."/>
            <person name="Grigoriev I.V."/>
            <person name="Henrissat B."/>
            <person name="Martin F.M."/>
            <person name="Bonfante P."/>
        </authorList>
    </citation>
    <scope>NUCLEOTIDE SEQUENCE [LARGE SCALE GENOMIC DNA]</scope>
    <source>
        <strain evidence="6 7">BEG34</strain>
    </source>
</reference>
<dbReference type="PANTHER" id="PTHR24346:SF76">
    <property type="entry name" value="NON-SPECIFIC SERINE_THREONINE PROTEIN KINASE"/>
    <property type="match status" value="1"/>
</dbReference>
<evidence type="ECO:0000256" key="3">
    <source>
        <dbReference type="PROSITE-ProRule" id="PRU10141"/>
    </source>
</evidence>
<dbReference type="AlphaFoldDB" id="A0A8H3X649"/>
<dbReference type="EMBL" id="WTPW01001657">
    <property type="protein sequence ID" value="KAF0424061.1"/>
    <property type="molecule type" value="Genomic_DNA"/>
</dbReference>
<gene>
    <name evidence="6" type="ORF">F8M41_006630</name>
</gene>
<evidence type="ECO:0000313" key="6">
    <source>
        <dbReference type="EMBL" id="KAF0424061.1"/>
    </source>
</evidence>
<dbReference type="GO" id="GO:0005524">
    <property type="term" value="F:ATP binding"/>
    <property type="evidence" value="ECO:0007669"/>
    <property type="project" value="UniProtKB-UniRule"/>
</dbReference>
<organism evidence="6 7">
    <name type="scientific">Gigaspora margarita</name>
    <dbReference type="NCBI Taxonomy" id="4874"/>
    <lineage>
        <taxon>Eukaryota</taxon>
        <taxon>Fungi</taxon>
        <taxon>Fungi incertae sedis</taxon>
        <taxon>Mucoromycota</taxon>
        <taxon>Glomeromycotina</taxon>
        <taxon>Glomeromycetes</taxon>
        <taxon>Diversisporales</taxon>
        <taxon>Gigasporaceae</taxon>
        <taxon>Gigaspora</taxon>
    </lineage>
</organism>
<proteinExistence type="predicted"/>
<dbReference type="InterPro" id="IPR011009">
    <property type="entry name" value="Kinase-like_dom_sf"/>
</dbReference>
<protein>
    <submittedName>
        <fullName evidence="6">Kinase-like protein</fullName>
    </submittedName>
</protein>
<sequence length="643" mass="72924">MSLWQQTYNSQLFKWPDKYFNNTYHDLEILNNTSINFIRPETPDNSQTDAKISSEEKIRDLLLCIRPETIDNSQTDAKITSEEKIRDLILCINTNPHSSSLHVKPSSQDRSVDVYNEVKKSPFDPPKCSSEKTKGSSIQKVKFAIDPDHHQSKKAEEKIDDIIIDGNDNENIESLKSFTKNSKAYRRASAPAHGMPFVYFSNSEITSIHYFGQRSPKEHELDNQTSKISSTDNAKHQESISGNTSPTLSTPCSSLSSSCSSPISSLAQSTQMQRHLSDKKSLQAFNQPFQPGTFLSQPVTTPITMRSRSKSVSTENPIPINNSLPNIVTAESYQNLPWSPAVNFLANLAQSTVSKPMPYDEGQQIGDYIIGKVIGRGGFSTVKEAIKMNNDYDIEKYAVKIVRKNQKSDCDDRIQELLDREISIWRELVHPNIVQMITREEDEYATYVFSEYCPGGTLLNYIKKNCRSENKGLDEDDTRNIFLELAEGLRYLHNDVRLVHKDIKLDNILLDKEGTWKIGDFGLTEFQNDENGFGDLSDEEAGGSLAYCAPEQVRSKTSIKNPAVDIWSLGVVLYALVTNKLPFMDDFVPRLQYKIINGRYDESALYESGCSDDLRDLLKQIFKTNPTQRLTINGVLEHRWCQR</sequence>
<feature type="region of interest" description="Disordered" evidence="4">
    <location>
        <begin position="214"/>
        <end position="253"/>
    </location>
</feature>
<dbReference type="GO" id="GO:0035556">
    <property type="term" value="P:intracellular signal transduction"/>
    <property type="evidence" value="ECO:0007669"/>
    <property type="project" value="TreeGrafter"/>
</dbReference>
<dbReference type="GO" id="GO:0000226">
    <property type="term" value="P:microtubule cytoskeleton organization"/>
    <property type="evidence" value="ECO:0007669"/>
    <property type="project" value="TreeGrafter"/>
</dbReference>
<dbReference type="PROSITE" id="PS00107">
    <property type="entry name" value="PROTEIN_KINASE_ATP"/>
    <property type="match status" value="1"/>
</dbReference>
<evidence type="ECO:0000256" key="1">
    <source>
        <dbReference type="ARBA" id="ARBA00022741"/>
    </source>
</evidence>
<keyword evidence="2 3" id="KW-0067">ATP-binding</keyword>
<evidence type="ECO:0000256" key="2">
    <source>
        <dbReference type="ARBA" id="ARBA00022840"/>
    </source>
</evidence>
<comment type="caution">
    <text evidence="6">The sequence shown here is derived from an EMBL/GenBank/DDBJ whole genome shotgun (WGS) entry which is preliminary data.</text>
</comment>
<keyword evidence="6" id="KW-0418">Kinase</keyword>
<dbReference type="Gene3D" id="1.10.510.10">
    <property type="entry name" value="Transferase(Phosphotransferase) domain 1"/>
    <property type="match status" value="1"/>
</dbReference>
<dbReference type="PANTHER" id="PTHR24346">
    <property type="entry name" value="MAP/MICROTUBULE AFFINITY-REGULATING KINASE"/>
    <property type="match status" value="1"/>
</dbReference>
<keyword evidence="7" id="KW-1185">Reference proteome</keyword>
<keyword evidence="6" id="KW-0808">Transferase</keyword>
<feature type="domain" description="Protein kinase" evidence="5">
    <location>
        <begin position="368"/>
        <end position="641"/>
    </location>
</feature>
<dbReference type="PROSITE" id="PS50011">
    <property type="entry name" value="PROTEIN_KINASE_DOM"/>
    <property type="match status" value="1"/>
</dbReference>
<evidence type="ECO:0000256" key="4">
    <source>
        <dbReference type="SAM" id="MobiDB-lite"/>
    </source>
</evidence>
<dbReference type="InterPro" id="IPR008271">
    <property type="entry name" value="Ser/Thr_kinase_AS"/>
</dbReference>
<dbReference type="FunFam" id="1.10.510.10:FF:000571">
    <property type="entry name" value="Maternal embryonic leucine zipper kinase"/>
    <property type="match status" value="1"/>
</dbReference>
<dbReference type="OrthoDB" id="4062651at2759"/>
<dbReference type="GO" id="GO:0004674">
    <property type="term" value="F:protein serine/threonine kinase activity"/>
    <property type="evidence" value="ECO:0007669"/>
    <property type="project" value="TreeGrafter"/>
</dbReference>
<feature type="binding site" evidence="3">
    <location>
        <position position="404"/>
    </location>
    <ligand>
        <name>ATP</name>
        <dbReference type="ChEBI" id="CHEBI:30616"/>
    </ligand>
</feature>
<evidence type="ECO:0000259" key="5">
    <source>
        <dbReference type="PROSITE" id="PS50011"/>
    </source>
</evidence>
<evidence type="ECO:0000313" key="7">
    <source>
        <dbReference type="Proteomes" id="UP000439903"/>
    </source>
</evidence>
<dbReference type="InterPro" id="IPR017441">
    <property type="entry name" value="Protein_kinase_ATP_BS"/>
</dbReference>
<dbReference type="PROSITE" id="PS00108">
    <property type="entry name" value="PROTEIN_KINASE_ST"/>
    <property type="match status" value="1"/>
</dbReference>
<dbReference type="SUPFAM" id="SSF56112">
    <property type="entry name" value="Protein kinase-like (PK-like)"/>
    <property type="match status" value="1"/>
</dbReference>
<dbReference type="GO" id="GO:0005737">
    <property type="term" value="C:cytoplasm"/>
    <property type="evidence" value="ECO:0007669"/>
    <property type="project" value="TreeGrafter"/>
</dbReference>
<accession>A0A8H3X649</accession>
<feature type="compositionally biased region" description="Low complexity" evidence="4">
    <location>
        <begin position="244"/>
        <end position="253"/>
    </location>
</feature>
<feature type="compositionally biased region" description="Polar residues" evidence="4">
    <location>
        <begin position="223"/>
        <end position="232"/>
    </location>
</feature>
<dbReference type="SMART" id="SM00220">
    <property type="entry name" value="S_TKc"/>
    <property type="match status" value="1"/>
</dbReference>
<dbReference type="Pfam" id="PF00069">
    <property type="entry name" value="Pkinase"/>
    <property type="match status" value="1"/>
</dbReference>